<evidence type="ECO:0000256" key="1">
    <source>
        <dbReference type="SAM" id="SignalP"/>
    </source>
</evidence>
<evidence type="ECO:0000313" key="3">
    <source>
        <dbReference type="Proteomes" id="UP000488956"/>
    </source>
</evidence>
<evidence type="ECO:0008006" key="4">
    <source>
        <dbReference type="Google" id="ProtNLM"/>
    </source>
</evidence>
<dbReference type="EMBL" id="QXFX01002594">
    <property type="protein sequence ID" value="KAE9075479.1"/>
    <property type="molecule type" value="Genomic_DNA"/>
</dbReference>
<proteinExistence type="predicted"/>
<dbReference type="Proteomes" id="UP000488956">
    <property type="component" value="Unassembled WGS sequence"/>
</dbReference>
<keyword evidence="1" id="KW-0732">Signal</keyword>
<sequence length="62" mass="6672">MCSCVLAFTVLRVWRHVQLCFGFHCTDGRCAHTGHEAAPSIQLLDGSWRNSALLAGPNGATS</sequence>
<evidence type="ECO:0000313" key="2">
    <source>
        <dbReference type="EMBL" id="KAE9075479.1"/>
    </source>
</evidence>
<reference evidence="2 3" key="1">
    <citation type="submission" date="2018-09" db="EMBL/GenBank/DDBJ databases">
        <title>Genomic investigation of the strawberry pathogen Phytophthora fragariae indicates pathogenicity is determined by transcriptional variation in three key races.</title>
        <authorList>
            <person name="Adams T.M."/>
            <person name="Armitage A.D."/>
            <person name="Sobczyk M.K."/>
            <person name="Bates H.J."/>
            <person name="Dunwell J.M."/>
            <person name="Nellist C.F."/>
            <person name="Harrison R.J."/>
        </authorList>
    </citation>
    <scope>NUCLEOTIDE SEQUENCE [LARGE SCALE GENOMIC DNA]</scope>
    <source>
        <strain evidence="2 3">ONT-3</strain>
    </source>
</reference>
<dbReference type="AlphaFoldDB" id="A0A6G0K3Q2"/>
<feature type="signal peptide" evidence="1">
    <location>
        <begin position="1"/>
        <end position="22"/>
    </location>
</feature>
<organism evidence="2 3">
    <name type="scientific">Phytophthora fragariae</name>
    <dbReference type="NCBI Taxonomy" id="53985"/>
    <lineage>
        <taxon>Eukaryota</taxon>
        <taxon>Sar</taxon>
        <taxon>Stramenopiles</taxon>
        <taxon>Oomycota</taxon>
        <taxon>Peronosporomycetes</taxon>
        <taxon>Peronosporales</taxon>
        <taxon>Peronosporaceae</taxon>
        <taxon>Phytophthora</taxon>
    </lineage>
</organism>
<name>A0A6G0K3Q2_9STRA</name>
<feature type="chain" id="PRO_5026280961" description="Secreted protein" evidence="1">
    <location>
        <begin position="23"/>
        <end position="62"/>
    </location>
</feature>
<protein>
    <recommendedName>
        <fullName evidence="4">Secreted protein</fullName>
    </recommendedName>
</protein>
<gene>
    <name evidence="2" type="ORF">PF010_g24288</name>
</gene>
<accession>A0A6G0K3Q2</accession>
<comment type="caution">
    <text evidence="2">The sequence shown here is derived from an EMBL/GenBank/DDBJ whole genome shotgun (WGS) entry which is preliminary data.</text>
</comment>